<gene>
    <name evidence="2" type="ORF">SDC9_04163</name>
</gene>
<sequence>MNSWLSRQEKVKLVRTLVLNSQLLFDIQDYENAKSTDKKFLADLRRGKAFLQRAIDKRLDYLDKTAALNLMESMSKIEVMFLPKVEAKKAYQDLAKLQSVLPMYISDFEDWYEFVIENTCKVCKRSDYENCPARRVLEKYDVCPNDPGAVARCQYGYNDEPVGSVGEAFIKALNKGV</sequence>
<dbReference type="EMBL" id="VSSQ01000007">
    <property type="protein sequence ID" value="MPL58629.1"/>
    <property type="molecule type" value="Genomic_DNA"/>
</dbReference>
<protein>
    <recommendedName>
        <fullName evidence="1">DUF5651 domain-containing protein</fullName>
    </recommendedName>
</protein>
<proteinExistence type="predicted"/>
<evidence type="ECO:0000313" key="2">
    <source>
        <dbReference type="EMBL" id="MPL58629.1"/>
    </source>
</evidence>
<reference evidence="2" key="1">
    <citation type="submission" date="2019-08" db="EMBL/GenBank/DDBJ databases">
        <authorList>
            <person name="Kucharzyk K."/>
            <person name="Murdoch R.W."/>
            <person name="Higgins S."/>
            <person name="Loffler F."/>
        </authorList>
    </citation>
    <scope>NUCLEOTIDE SEQUENCE</scope>
</reference>
<dbReference type="AlphaFoldDB" id="A0A644SVB4"/>
<comment type="caution">
    <text evidence="2">The sequence shown here is derived from an EMBL/GenBank/DDBJ whole genome shotgun (WGS) entry which is preliminary data.</text>
</comment>
<name>A0A644SVB4_9ZZZZ</name>
<evidence type="ECO:0000259" key="1">
    <source>
        <dbReference type="Pfam" id="PF18892"/>
    </source>
</evidence>
<dbReference type="InterPro" id="IPR043711">
    <property type="entry name" value="DUF5651"/>
</dbReference>
<accession>A0A644SVB4</accession>
<dbReference type="Pfam" id="PF18892">
    <property type="entry name" value="DUF5651"/>
    <property type="match status" value="1"/>
</dbReference>
<feature type="domain" description="DUF5651" evidence="1">
    <location>
        <begin position="106"/>
        <end position="157"/>
    </location>
</feature>
<organism evidence="2">
    <name type="scientific">bioreactor metagenome</name>
    <dbReference type="NCBI Taxonomy" id="1076179"/>
    <lineage>
        <taxon>unclassified sequences</taxon>
        <taxon>metagenomes</taxon>
        <taxon>ecological metagenomes</taxon>
    </lineage>
</organism>